<protein>
    <submittedName>
        <fullName evidence="1">Alternative ribosome-rescue factor</fullName>
    </submittedName>
</protein>
<proteinExistence type="predicted"/>
<reference evidence="2" key="1">
    <citation type="journal article" date="2017" name="Proc. Natl. Acad. Sci. U.S.A.">
        <title>Simulation of Deepwater Horizon oil plume reveals substrate specialization within a complex community of hydrocarbon degraders.</title>
        <authorList>
            <person name="Hu P."/>
            <person name="Dubinsky E.A."/>
            <person name="Probst A.J."/>
            <person name="Wang J."/>
            <person name="Sieber C.M.K."/>
            <person name="Tom L.M."/>
            <person name="Gardinali P."/>
            <person name="Banfield J.F."/>
            <person name="Atlas R.M."/>
            <person name="Andersen G.L."/>
        </authorList>
    </citation>
    <scope>NUCLEOTIDE SEQUENCE [LARGE SCALE GENOMIC DNA]</scope>
</reference>
<comment type="caution">
    <text evidence="1">The sequence shown here is derived from an EMBL/GenBank/DDBJ whole genome shotgun (WGS) entry which is preliminary data.</text>
</comment>
<evidence type="ECO:0000313" key="1">
    <source>
        <dbReference type="EMBL" id="OUS41570.1"/>
    </source>
</evidence>
<dbReference type="InterPro" id="IPR005589">
    <property type="entry name" value="ArfA"/>
</dbReference>
<evidence type="ECO:0000313" key="2">
    <source>
        <dbReference type="Proteomes" id="UP000227088"/>
    </source>
</evidence>
<name>A0A1Y5HWT3_OLEAN</name>
<gene>
    <name evidence="1" type="ORF">A9R00_00230</name>
</gene>
<dbReference type="AlphaFoldDB" id="A0A1Y5HWT3"/>
<sequence length="66" mass="7404">MSKTQAPVETGRGQVKHNHLAALVTSKVYRQQIVKAKKGKGAYARKEKNNRKFTYSKGQEPYLIAA</sequence>
<accession>A0A1Y5HWT3</accession>
<dbReference type="Pfam" id="PF03889">
    <property type="entry name" value="ArfA"/>
    <property type="match status" value="1"/>
</dbReference>
<dbReference type="Proteomes" id="UP000227088">
    <property type="component" value="Unassembled WGS sequence"/>
</dbReference>
<dbReference type="EMBL" id="MABE01000014">
    <property type="protein sequence ID" value="OUS41570.1"/>
    <property type="molecule type" value="Genomic_DNA"/>
</dbReference>
<dbReference type="GO" id="GO:0072344">
    <property type="term" value="P:rescue of stalled ribosome"/>
    <property type="evidence" value="ECO:0007669"/>
    <property type="project" value="InterPro"/>
</dbReference>
<organism evidence="1 2">
    <name type="scientific">Oleispira antarctica</name>
    <dbReference type="NCBI Taxonomy" id="188908"/>
    <lineage>
        <taxon>Bacteria</taxon>
        <taxon>Pseudomonadati</taxon>
        <taxon>Pseudomonadota</taxon>
        <taxon>Gammaproteobacteria</taxon>
        <taxon>Oceanospirillales</taxon>
        <taxon>Oceanospirillaceae</taxon>
        <taxon>Oleispira</taxon>
    </lineage>
</organism>